<feature type="transmembrane region" description="Helical" evidence="7">
    <location>
        <begin position="335"/>
        <end position="365"/>
    </location>
</feature>
<dbReference type="Pfam" id="PF02687">
    <property type="entry name" value="FtsX"/>
    <property type="match status" value="1"/>
</dbReference>
<evidence type="ECO:0000256" key="6">
    <source>
        <dbReference type="ARBA" id="ARBA00038076"/>
    </source>
</evidence>
<dbReference type="InterPro" id="IPR025857">
    <property type="entry name" value="MacB_PCD"/>
</dbReference>
<dbReference type="Proteomes" id="UP000178869">
    <property type="component" value="Unassembled WGS sequence"/>
</dbReference>
<proteinExistence type="inferred from homology"/>
<gene>
    <name evidence="10" type="ORF">A2828_02275</name>
</gene>
<keyword evidence="3 7" id="KW-0812">Transmembrane</keyword>
<feature type="transmembrane region" description="Helical" evidence="7">
    <location>
        <begin position="279"/>
        <end position="307"/>
    </location>
</feature>
<dbReference type="AlphaFoldDB" id="A0A1G2PEJ1"/>
<dbReference type="EMBL" id="MHSR01000013">
    <property type="protein sequence ID" value="OHA46703.1"/>
    <property type="molecule type" value="Genomic_DNA"/>
</dbReference>
<evidence type="ECO:0000313" key="11">
    <source>
        <dbReference type="Proteomes" id="UP000178869"/>
    </source>
</evidence>
<evidence type="ECO:0000313" key="10">
    <source>
        <dbReference type="EMBL" id="OHA46703.1"/>
    </source>
</evidence>
<keyword evidence="5 7" id="KW-0472">Membrane</keyword>
<dbReference type="PANTHER" id="PTHR30572:SF4">
    <property type="entry name" value="ABC TRANSPORTER PERMEASE YTRF"/>
    <property type="match status" value="1"/>
</dbReference>
<dbReference type="GO" id="GO:0022857">
    <property type="term" value="F:transmembrane transporter activity"/>
    <property type="evidence" value="ECO:0007669"/>
    <property type="project" value="TreeGrafter"/>
</dbReference>
<evidence type="ECO:0000256" key="5">
    <source>
        <dbReference type="ARBA" id="ARBA00023136"/>
    </source>
</evidence>
<protein>
    <recommendedName>
        <fullName evidence="12">Multidrug ABC transporter substrate-binding protein</fullName>
    </recommendedName>
</protein>
<comment type="caution">
    <text evidence="10">The sequence shown here is derived from an EMBL/GenBank/DDBJ whole genome shotgun (WGS) entry which is preliminary data.</text>
</comment>
<evidence type="ECO:0008006" key="12">
    <source>
        <dbReference type="Google" id="ProtNLM"/>
    </source>
</evidence>
<evidence type="ECO:0000256" key="7">
    <source>
        <dbReference type="SAM" id="Phobius"/>
    </source>
</evidence>
<feature type="transmembrane region" description="Helical" evidence="7">
    <location>
        <begin position="21"/>
        <end position="42"/>
    </location>
</feature>
<name>A0A1G2PEJ1_9BACT</name>
<sequence>MLIRDLARIAMGGLTVNIGRSMLTILGIVIGVASIILIVSVGNGAQRLILSQFEGIGSRVLVIQPGRQPQGPSDFFEFFTDSLKERDVKALTVRGSVPGIVDVAPVVAGNFSVVWRDESKRATTFGATDIFADILDVSTASGEFFTNEDVRQRTSVVVLGYKLNQDIFGDSDAIGQVVKIKNVNFRVGGVLPKKGNVGLLNVDDVAILPYTAAQEYLTGTDYFQEILIRVENEDVMPRVEEDVKNLLRMNHNITDPAKDDFHVMTPADVASRVSTVTGILTAFLTAVAAISLIVGGIGIMNIMLVSVSERTGEIGLRKAIGATNNDILKQFLLEAVILTASGGVIGMILGNTFSYVLSLALSYFLDVSWKFVLPLQAMAVGIFVSTIVGVVFGIYPARRASRLDPVEALRYE</sequence>
<organism evidence="10 11">
    <name type="scientific">Candidatus Terrybacteria bacterium RIFCSPHIGHO2_01_FULL_43_35</name>
    <dbReference type="NCBI Taxonomy" id="1802361"/>
    <lineage>
        <taxon>Bacteria</taxon>
        <taxon>Candidatus Terryibacteriota</taxon>
    </lineage>
</organism>
<evidence type="ECO:0000259" key="8">
    <source>
        <dbReference type="Pfam" id="PF02687"/>
    </source>
</evidence>
<dbReference type="InterPro" id="IPR003838">
    <property type="entry name" value="ABC3_permease_C"/>
</dbReference>
<dbReference type="GO" id="GO:0005886">
    <property type="term" value="C:plasma membrane"/>
    <property type="evidence" value="ECO:0007669"/>
    <property type="project" value="UniProtKB-SubCell"/>
</dbReference>
<feature type="domain" description="MacB-like periplasmic core" evidence="9">
    <location>
        <begin position="21"/>
        <end position="245"/>
    </location>
</feature>
<keyword evidence="4 7" id="KW-1133">Transmembrane helix</keyword>
<evidence type="ECO:0000256" key="3">
    <source>
        <dbReference type="ARBA" id="ARBA00022692"/>
    </source>
</evidence>
<reference evidence="10 11" key="1">
    <citation type="journal article" date="2016" name="Nat. Commun.">
        <title>Thousands of microbial genomes shed light on interconnected biogeochemical processes in an aquifer system.</title>
        <authorList>
            <person name="Anantharaman K."/>
            <person name="Brown C.T."/>
            <person name="Hug L.A."/>
            <person name="Sharon I."/>
            <person name="Castelle C.J."/>
            <person name="Probst A.J."/>
            <person name="Thomas B.C."/>
            <person name="Singh A."/>
            <person name="Wilkins M.J."/>
            <person name="Karaoz U."/>
            <person name="Brodie E.L."/>
            <person name="Williams K.H."/>
            <person name="Hubbard S.S."/>
            <person name="Banfield J.F."/>
        </authorList>
    </citation>
    <scope>NUCLEOTIDE SEQUENCE [LARGE SCALE GENOMIC DNA]</scope>
</reference>
<dbReference type="InterPro" id="IPR050250">
    <property type="entry name" value="Macrolide_Exporter_MacB"/>
</dbReference>
<evidence type="ECO:0000256" key="4">
    <source>
        <dbReference type="ARBA" id="ARBA00022989"/>
    </source>
</evidence>
<accession>A0A1G2PEJ1</accession>
<keyword evidence="2" id="KW-1003">Cell membrane</keyword>
<dbReference type="PANTHER" id="PTHR30572">
    <property type="entry name" value="MEMBRANE COMPONENT OF TRANSPORTER-RELATED"/>
    <property type="match status" value="1"/>
</dbReference>
<feature type="transmembrane region" description="Helical" evidence="7">
    <location>
        <begin position="371"/>
        <end position="395"/>
    </location>
</feature>
<evidence type="ECO:0000256" key="2">
    <source>
        <dbReference type="ARBA" id="ARBA00022475"/>
    </source>
</evidence>
<evidence type="ECO:0000259" key="9">
    <source>
        <dbReference type="Pfam" id="PF12704"/>
    </source>
</evidence>
<feature type="domain" description="ABC3 transporter permease C-terminal" evidence="8">
    <location>
        <begin position="287"/>
        <end position="405"/>
    </location>
</feature>
<comment type="subcellular location">
    <subcellularLocation>
        <location evidence="1">Cell membrane</location>
        <topology evidence="1">Multi-pass membrane protein</topology>
    </subcellularLocation>
</comment>
<dbReference type="Pfam" id="PF12704">
    <property type="entry name" value="MacB_PCD"/>
    <property type="match status" value="1"/>
</dbReference>
<evidence type="ECO:0000256" key="1">
    <source>
        <dbReference type="ARBA" id="ARBA00004651"/>
    </source>
</evidence>
<comment type="similarity">
    <text evidence="6">Belongs to the ABC-4 integral membrane protein family.</text>
</comment>